<evidence type="ECO:0000313" key="2">
    <source>
        <dbReference type="EMBL" id="VEL16185.1"/>
    </source>
</evidence>
<dbReference type="EMBL" id="CAAALY010027482">
    <property type="protein sequence ID" value="VEL16185.1"/>
    <property type="molecule type" value="Genomic_DNA"/>
</dbReference>
<keyword evidence="1" id="KW-0812">Transmembrane</keyword>
<keyword evidence="3" id="KW-1185">Reference proteome</keyword>
<reference evidence="2" key="1">
    <citation type="submission" date="2018-11" db="EMBL/GenBank/DDBJ databases">
        <authorList>
            <consortium name="Pathogen Informatics"/>
        </authorList>
    </citation>
    <scope>NUCLEOTIDE SEQUENCE</scope>
</reference>
<sequence length="89" mass="10102">MRLFEGGLYLLHSSSSEIRSSAKDAQSLLLCTTQLFYSHKSYDPFHLCLLLLLLFFIPFLSLSLFLFLLFLASLSSLFWHQLAGGKLSP</sequence>
<comment type="caution">
    <text evidence="2">The sequence shown here is derived from an EMBL/GenBank/DDBJ whole genome shotgun (WGS) entry which is preliminary data.</text>
</comment>
<evidence type="ECO:0000256" key="1">
    <source>
        <dbReference type="SAM" id="Phobius"/>
    </source>
</evidence>
<keyword evidence="1" id="KW-0472">Membrane</keyword>
<gene>
    <name evidence="2" type="ORF">PXEA_LOCUS9625</name>
</gene>
<accession>A0A448WNS6</accession>
<proteinExistence type="predicted"/>
<name>A0A448WNS6_9PLAT</name>
<organism evidence="2 3">
    <name type="scientific">Protopolystoma xenopodis</name>
    <dbReference type="NCBI Taxonomy" id="117903"/>
    <lineage>
        <taxon>Eukaryota</taxon>
        <taxon>Metazoa</taxon>
        <taxon>Spiralia</taxon>
        <taxon>Lophotrochozoa</taxon>
        <taxon>Platyhelminthes</taxon>
        <taxon>Monogenea</taxon>
        <taxon>Polyopisthocotylea</taxon>
        <taxon>Polystomatidea</taxon>
        <taxon>Polystomatidae</taxon>
        <taxon>Protopolystoma</taxon>
    </lineage>
</organism>
<feature type="transmembrane region" description="Helical" evidence="1">
    <location>
        <begin position="47"/>
        <end position="72"/>
    </location>
</feature>
<dbReference type="Proteomes" id="UP000784294">
    <property type="component" value="Unassembled WGS sequence"/>
</dbReference>
<evidence type="ECO:0000313" key="3">
    <source>
        <dbReference type="Proteomes" id="UP000784294"/>
    </source>
</evidence>
<protein>
    <submittedName>
        <fullName evidence="2">Uncharacterized protein</fullName>
    </submittedName>
</protein>
<keyword evidence="1" id="KW-1133">Transmembrane helix</keyword>
<dbReference type="AlphaFoldDB" id="A0A448WNS6"/>